<proteinExistence type="predicted"/>
<protein>
    <submittedName>
        <fullName evidence="2">Uncharacterized protein</fullName>
    </submittedName>
</protein>
<feature type="region of interest" description="Disordered" evidence="1">
    <location>
        <begin position="1"/>
        <end position="34"/>
    </location>
</feature>
<dbReference type="AlphaFoldDB" id="A0A0N8GM28"/>
<evidence type="ECO:0000313" key="3">
    <source>
        <dbReference type="Proteomes" id="UP000050417"/>
    </source>
</evidence>
<dbReference type="Proteomes" id="UP000050417">
    <property type="component" value="Unassembled WGS sequence"/>
</dbReference>
<reference evidence="2 3" key="1">
    <citation type="submission" date="2015-07" db="EMBL/GenBank/DDBJ databases">
        <title>Genome sequence of Ornatilinea apprima DSM 23815.</title>
        <authorList>
            <person name="Hemp J."/>
            <person name="Ward L.M."/>
            <person name="Pace L.A."/>
            <person name="Fischer W.W."/>
        </authorList>
    </citation>
    <scope>NUCLEOTIDE SEQUENCE [LARGE SCALE GENOMIC DNA]</scope>
    <source>
        <strain evidence="2 3">P3M-1</strain>
    </source>
</reference>
<comment type="caution">
    <text evidence="2">The sequence shown here is derived from an EMBL/GenBank/DDBJ whole genome shotgun (WGS) entry which is preliminary data.</text>
</comment>
<organism evidence="2 3">
    <name type="scientific">Ornatilinea apprima</name>
    <dbReference type="NCBI Taxonomy" id="1134406"/>
    <lineage>
        <taxon>Bacteria</taxon>
        <taxon>Bacillati</taxon>
        <taxon>Chloroflexota</taxon>
        <taxon>Anaerolineae</taxon>
        <taxon>Anaerolineales</taxon>
        <taxon>Anaerolineaceae</taxon>
        <taxon>Ornatilinea</taxon>
    </lineage>
</organism>
<name>A0A0N8GM28_9CHLR</name>
<feature type="region of interest" description="Disordered" evidence="1">
    <location>
        <begin position="82"/>
        <end position="106"/>
    </location>
</feature>
<keyword evidence="3" id="KW-1185">Reference proteome</keyword>
<sequence>MMNGIQGAGGPPPMGGMGGMRGPQQLSEEQKQTVQDLLEEYEEEEITTEDAKELFEAFKEAGIRGPGLREAIEEAGFNADELFSKAHDGQKPPAPPSGGRQVNSASLQSLQSILEQYDLENMDQEQANQLYSQLNQAGLLRAGGMIDITT</sequence>
<evidence type="ECO:0000313" key="2">
    <source>
        <dbReference type="EMBL" id="KPL74138.1"/>
    </source>
</evidence>
<gene>
    <name evidence="2" type="ORF">ADN00_14150</name>
</gene>
<accession>A0A0N8GM28</accession>
<dbReference type="EMBL" id="LGCL01000033">
    <property type="protein sequence ID" value="KPL74138.1"/>
    <property type="molecule type" value="Genomic_DNA"/>
</dbReference>
<evidence type="ECO:0000256" key="1">
    <source>
        <dbReference type="SAM" id="MobiDB-lite"/>
    </source>
</evidence>